<evidence type="ECO:0000256" key="17">
    <source>
        <dbReference type="ARBA" id="ARBA00023221"/>
    </source>
</evidence>
<evidence type="ECO:0000256" key="12">
    <source>
        <dbReference type="ARBA" id="ARBA00022989"/>
    </source>
</evidence>
<gene>
    <name evidence="21" type="primary">YHR190W</name>
    <name evidence="21" type="ORF">SKUD_155305</name>
</gene>
<evidence type="ECO:0000256" key="16">
    <source>
        <dbReference type="ARBA" id="ARBA00023166"/>
    </source>
</evidence>
<dbReference type="PROSITE" id="PS01044">
    <property type="entry name" value="SQUALEN_PHYTOEN_SYN_1"/>
    <property type="match status" value="1"/>
</dbReference>
<comment type="cofactor">
    <cofactor evidence="1 20">
        <name>Mg(2+)</name>
        <dbReference type="ChEBI" id="CHEBI:18420"/>
    </cofactor>
</comment>
<comment type="subcellular location">
    <subcellularLocation>
        <location evidence="2">Membrane</location>
    </subcellularLocation>
</comment>
<protein>
    <recommendedName>
        <fullName evidence="5 20">Squalene synthase</fullName>
        <shortName evidence="20">SQS</shortName>
        <shortName evidence="20">SS</shortName>
        <ecNumber evidence="5 20">2.5.1.21</ecNumber>
    </recommendedName>
</protein>
<dbReference type="GO" id="GO:0045338">
    <property type="term" value="P:farnesyl diphosphate metabolic process"/>
    <property type="evidence" value="ECO:0007669"/>
    <property type="project" value="InterPro"/>
</dbReference>
<dbReference type="EC" id="2.5.1.21" evidence="5 20"/>
<dbReference type="SFLD" id="SFLDG01018">
    <property type="entry name" value="Squalene/Phytoene_Synthase_Lik"/>
    <property type="match status" value="1"/>
</dbReference>
<evidence type="ECO:0000256" key="4">
    <source>
        <dbReference type="ARBA" id="ARBA00006251"/>
    </source>
</evidence>
<dbReference type="GO" id="GO:0006696">
    <property type="term" value="P:ergosterol biosynthetic process"/>
    <property type="evidence" value="ECO:0007669"/>
    <property type="project" value="TreeGrafter"/>
</dbReference>
<sequence>MQIQEAGNRHSHHTNTHKYTRSMGKLLQLALHPIELKAALKLKFCRTPLFSIYDQSTSPYLLHCFELLNLTSRSFAAVIRELHPELRNCVTLFYLILRALDTIEDDMSIEHDLKIDLLRHFHEKLLLTKWRFDGNAPDVKDRAVLTDFESILIEFHKLKPEYQDVIKEITEKMGNGMADYILDENYNLNGLQTVHDYDVYCHYVAGLVGDGLTRLIIIARFANESLYSNEQLYESMGLFLQKTNIIRDYNEDLVDGRSFWPKEIWSQYVPQLKDFMKPQDEQLGLDCINHLVLNALGHVIDVLTYLASIHEQSTFQFCAIPQVMAIATLALVFNNREVLHGNVKIRKGTTCYLILKSRSLRGCVEIFDYYLRDIKSKLAVQDPNFLKLNIQISKIEQFMEEMYQDKLPPNVKPNETPIFLKVKERSRYDDELVPTEQEEEYKFNMVLSIVLSILLGFYYIYTLHRQ</sequence>
<evidence type="ECO:0000313" key="22">
    <source>
        <dbReference type="Proteomes" id="UP000002753"/>
    </source>
</evidence>
<dbReference type="SUPFAM" id="SSF48576">
    <property type="entry name" value="Terpenoid synthases"/>
    <property type="match status" value="1"/>
</dbReference>
<dbReference type="InterPro" id="IPR019845">
    <property type="entry name" value="Squalene/phytoene_synthase_CS"/>
</dbReference>
<comment type="catalytic activity">
    <reaction evidence="20">
        <text>2 (2E,6E)-farnesyl diphosphate + NADH + H(+) = squalene + 2 diphosphate + NAD(+)</text>
        <dbReference type="Rhea" id="RHEA:32299"/>
        <dbReference type="ChEBI" id="CHEBI:15378"/>
        <dbReference type="ChEBI" id="CHEBI:15440"/>
        <dbReference type="ChEBI" id="CHEBI:33019"/>
        <dbReference type="ChEBI" id="CHEBI:57540"/>
        <dbReference type="ChEBI" id="CHEBI:57945"/>
        <dbReference type="ChEBI" id="CHEBI:175763"/>
        <dbReference type="EC" id="2.5.1.21"/>
    </reaction>
</comment>
<comment type="catalytic activity">
    <reaction evidence="20">
        <text>2 (2E,6E)-farnesyl diphosphate + NADPH + H(+) = squalene + 2 diphosphate + NADP(+)</text>
        <dbReference type="Rhea" id="RHEA:32295"/>
        <dbReference type="ChEBI" id="CHEBI:15378"/>
        <dbReference type="ChEBI" id="CHEBI:15440"/>
        <dbReference type="ChEBI" id="CHEBI:33019"/>
        <dbReference type="ChEBI" id="CHEBI:57783"/>
        <dbReference type="ChEBI" id="CHEBI:58349"/>
        <dbReference type="ChEBI" id="CHEBI:175763"/>
        <dbReference type="EC" id="2.5.1.21"/>
    </reaction>
</comment>
<comment type="function">
    <text evidence="20">Catalyzes the condensation of 2 farnesyl pyrophosphate (FPP) moieties to form squalene.</text>
</comment>
<comment type="similarity">
    <text evidence="4 20">Belongs to the phytoene/squalene synthase family.</text>
</comment>
<proteinExistence type="inferred from homology"/>
<evidence type="ECO:0000256" key="13">
    <source>
        <dbReference type="ARBA" id="ARBA00023011"/>
    </source>
</evidence>
<dbReference type="PANTHER" id="PTHR11626">
    <property type="entry name" value="FARNESYL-DIPHOSPHATE FARNESYLTRANSFERASE"/>
    <property type="match status" value="1"/>
</dbReference>
<dbReference type="GO" id="GO:0055056">
    <property type="term" value="F:D-glucose transmembrane transporter activity"/>
    <property type="evidence" value="ECO:0007669"/>
    <property type="project" value="UniProtKB-UniRule"/>
</dbReference>
<dbReference type="InterPro" id="IPR006449">
    <property type="entry name" value="Squal_synth-like"/>
</dbReference>
<evidence type="ECO:0000256" key="9">
    <source>
        <dbReference type="ARBA" id="ARBA00022842"/>
    </source>
</evidence>
<evidence type="ECO:0000256" key="3">
    <source>
        <dbReference type="ARBA" id="ARBA00005057"/>
    </source>
</evidence>
<dbReference type="UniPathway" id="UPA00767">
    <property type="reaction ID" value="UER00751"/>
</dbReference>
<dbReference type="FunFam" id="1.10.600.10:FF:000003">
    <property type="entry name" value="Farnesyl-diphosphate farnesyltransferase 1"/>
    <property type="match status" value="1"/>
</dbReference>
<dbReference type="PANTHER" id="PTHR11626:SF2">
    <property type="entry name" value="SQUALENE SYNTHASE"/>
    <property type="match status" value="1"/>
</dbReference>
<dbReference type="GO" id="GO:0008299">
    <property type="term" value="P:isoprenoid biosynthetic process"/>
    <property type="evidence" value="ECO:0007669"/>
    <property type="project" value="UniProtKB-KW"/>
</dbReference>
<evidence type="ECO:0000256" key="19">
    <source>
        <dbReference type="ARBA" id="ARBA00023268"/>
    </source>
</evidence>
<comment type="pathway">
    <text evidence="3 20">Terpene metabolism; lanosterol biosynthesis; lanosterol from farnesyl diphosphate: step 1/3.</text>
</comment>
<evidence type="ECO:0000256" key="11">
    <source>
        <dbReference type="ARBA" id="ARBA00022955"/>
    </source>
</evidence>
<dbReference type="Pfam" id="PF00494">
    <property type="entry name" value="SQS_PSY"/>
    <property type="match status" value="1"/>
</dbReference>
<keyword evidence="12 20" id="KW-1133">Transmembrane helix</keyword>
<dbReference type="AlphaFoldDB" id="J6EC01"/>
<keyword evidence="8 20" id="KW-0812">Transmembrane</keyword>
<name>J6EC01_SACK1</name>
<dbReference type="InterPro" id="IPR044844">
    <property type="entry name" value="Trans_IPPS_euk-type"/>
</dbReference>
<dbReference type="InterPro" id="IPR008949">
    <property type="entry name" value="Isoprenoid_synthase_dom_sf"/>
</dbReference>
<evidence type="ECO:0000256" key="10">
    <source>
        <dbReference type="ARBA" id="ARBA00022857"/>
    </source>
</evidence>
<keyword evidence="10" id="KW-0521">NADP</keyword>
<reference evidence="22" key="2">
    <citation type="journal article" date="2011" name="G3 (Bethesda)">
        <title>The awesome power of yeast evolutionary genetics: New genome sequences and strain resources for the Saccharomyces sensu stricto genus.</title>
        <authorList>
            <person name="Scannell D.R."/>
            <person name="Zill O.A."/>
            <person name="Rokas A."/>
            <person name="Payen C."/>
            <person name="Dunham M.J."/>
            <person name="Eisen M.B."/>
            <person name="Rine J."/>
            <person name="Johnston M."/>
            <person name="Hittinger C.T."/>
        </authorList>
    </citation>
    <scope>GENOME REANNOTATION</scope>
    <source>
        <strain evidence="22">ATCC MYA-4449 / AS 2.2408 / CBS 8840 / NBRC 1802 / NCYC 2889</strain>
    </source>
</reference>
<dbReference type="InterPro" id="IPR002060">
    <property type="entry name" value="Squ/phyt_synthse"/>
</dbReference>
<dbReference type="InterPro" id="IPR033904">
    <property type="entry name" value="Trans_IPPS_HH"/>
</dbReference>
<dbReference type="CDD" id="cd00683">
    <property type="entry name" value="Trans_IPPS_HH"/>
    <property type="match status" value="1"/>
</dbReference>
<keyword evidence="9" id="KW-0460">Magnesium</keyword>
<keyword evidence="6" id="KW-0444">Lipid biosynthesis</keyword>
<dbReference type="EMBL" id="AACI03001891">
    <property type="protein sequence ID" value="EJT41879.1"/>
    <property type="molecule type" value="Genomic_DNA"/>
</dbReference>
<evidence type="ECO:0000256" key="18">
    <source>
        <dbReference type="ARBA" id="ARBA00023229"/>
    </source>
</evidence>
<dbReference type="STRING" id="226230.J6EC01"/>
<comment type="caution">
    <text evidence="21">The sequence shown here is derived from an EMBL/GenBank/DDBJ whole genome shotgun (WGS) entry which is preliminary data.</text>
</comment>
<dbReference type="PROSITE" id="PS01045">
    <property type="entry name" value="SQUALEN_PHYTOEN_SYN_2"/>
    <property type="match status" value="1"/>
</dbReference>
<evidence type="ECO:0000256" key="7">
    <source>
        <dbReference type="ARBA" id="ARBA00022679"/>
    </source>
</evidence>
<dbReference type="GO" id="GO:0005789">
    <property type="term" value="C:endoplasmic reticulum membrane"/>
    <property type="evidence" value="ECO:0007669"/>
    <property type="project" value="TreeGrafter"/>
</dbReference>
<keyword evidence="18" id="KW-0414">Isoprene biosynthesis</keyword>
<evidence type="ECO:0000256" key="14">
    <source>
        <dbReference type="ARBA" id="ARBA00023098"/>
    </source>
</evidence>
<organism evidence="21 22">
    <name type="scientific">Saccharomyces kudriavzevii (strain ATCC MYA-4449 / AS 2.2408 / CBS 8840 / NBRC 1802 / NCYC 2889)</name>
    <name type="common">Yeast</name>
    <dbReference type="NCBI Taxonomy" id="226230"/>
    <lineage>
        <taxon>Eukaryota</taxon>
        <taxon>Fungi</taxon>
        <taxon>Dikarya</taxon>
        <taxon>Ascomycota</taxon>
        <taxon>Saccharomycotina</taxon>
        <taxon>Saccharomycetes</taxon>
        <taxon>Saccharomycetales</taxon>
        <taxon>Saccharomycetaceae</taxon>
        <taxon>Saccharomyces</taxon>
    </lineage>
</organism>
<keyword evidence="22" id="KW-1185">Reference proteome</keyword>
<dbReference type="Proteomes" id="UP000002753">
    <property type="component" value="Unassembled WGS sequence"/>
</dbReference>
<dbReference type="NCBIfam" id="TIGR01559">
    <property type="entry name" value="squal_synth"/>
    <property type="match status" value="1"/>
</dbReference>
<accession>J6EC01</accession>
<keyword evidence="17" id="KW-0753">Steroid metabolism</keyword>
<reference evidence="21 22" key="1">
    <citation type="journal article" date="2003" name="Science">
        <title>Finding functional features in Saccharomyces genomes by phylogenetic footprinting.</title>
        <authorList>
            <person name="Cliften P.F."/>
            <person name="Sudarsanam P."/>
            <person name="Desikan A."/>
            <person name="Fulton L."/>
            <person name="Fulton B."/>
            <person name="Majors J."/>
            <person name="Waterston R."/>
            <person name="Cohen B.A."/>
            <person name="Johnston M."/>
        </authorList>
    </citation>
    <scope>NUCLEOTIDE SEQUENCE [LARGE SCALE GENOMIC DNA]</scope>
    <source>
        <strain evidence="22">ATCC MYA-4449 / AS 2.2408 / CBS 8840 / NBRC 1802 / NCYC 2889</strain>
    </source>
</reference>
<evidence type="ECO:0000256" key="8">
    <source>
        <dbReference type="ARBA" id="ARBA00022692"/>
    </source>
</evidence>
<keyword evidence="13" id="KW-0756">Sterol biosynthesis</keyword>
<dbReference type="SFLD" id="SFLDS00005">
    <property type="entry name" value="Isoprenoid_Synthase_Type_I"/>
    <property type="match status" value="1"/>
</dbReference>
<evidence type="ECO:0000256" key="20">
    <source>
        <dbReference type="RuleBase" id="RU368088"/>
    </source>
</evidence>
<dbReference type="HOGENOM" id="CLU_031981_2_1_1"/>
<keyword evidence="16" id="KW-1207">Sterol metabolism</keyword>
<feature type="transmembrane region" description="Helical" evidence="20">
    <location>
        <begin position="443"/>
        <end position="461"/>
    </location>
</feature>
<dbReference type="Gene3D" id="1.10.600.10">
    <property type="entry name" value="Farnesyl Diphosphate Synthase"/>
    <property type="match status" value="1"/>
</dbReference>
<keyword evidence="14" id="KW-0443">Lipid metabolism</keyword>
<evidence type="ECO:0000256" key="1">
    <source>
        <dbReference type="ARBA" id="ARBA00001946"/>
    </source>
</evidence>
<evidence type="ECO:0000256" key="5">
    <source>
        <dbReference type="ARBA" id="ARBA00012373"/>
    </source>
</evidence>
<keyword evidence="15 20" id="KW-0472">Membrane</keyword>
<dbReference type="GO" id="GO:0051996">
    <property type="term" value="F:squalene synthase [NAD(P)H] activity"/>
    <property type="evidence" value="ECO:0007669"/>
    <property type="project" value="UniProtKB-UniRule"/>
</dbReference>
<keyword evidence="7 20" id="KW-0808">Transferase</keyword>
<evidence type="ECO:0000256" key="15">
    <source>
        <dbReference type="ARBA" id="ARBA00023136"/>
    </source>
</evidence>
<evidence type="ECO:0000313" key="21">
    <source>
        <dbReference type="EMBL" id="EJT41879.1"/>
    </source>
</evidence>
<evidence type="ECO:0000256" key="6">
    <source>
        <dbReference type="ARBA" id="ARBA00022516"/>
    </source>
</evidence>
<keyword evidence="19" id="KW-0511">Multifunctional enzyme</keyword>
<evidence type="ECO:0000256" key="2">
    <source>
        <dbReference type="ARBA" id="ARBA00004370"/>
    </source>
</evidence>
<keyword evidence="11" id="KW-0752">Steroid biosynthesis</keyword>